<name>A0AAE3HKZ6_9GAMM</name>
<organism evidence="2 3">
    <name type="scientific">Methylohalomonas lacus</name>
    <dbReference type="NCBI Taxonomy" id="398773"/>
    <lineage>
        <taxon>Bacteria</taxon>
        <taxon>Pseudomonadati</taxon>
        <taxon>Pseudomonadota</taxon>
        <taxon>Gammaproteobacteria</taxon>
        <taxon>Methylohalomonadales</taxon>
        <taxon>Methylohalomonadaceae</taxon>
        <taxon>Methylohalomonas</taxon>
    </lineage>
</organism>
<evidence type="ECO:0000259" key="1">
    <source>
        <dbReference type="Pfam" id="PF13723"/>
    </source>
</evidence>
<dbReference type="RefSeq" id="WP_259053878.1">
    <property type="nucleotide sequence ID" value="NZ_JANUCT010000002.1"/>
</dbReference>
<evidence type="ECO:0000313" key="2">
    <source>
        <dbReference type="EMBL" id="MCS3902368.1"/>
    </source>
</evidence>
<dbReference type="Pfam" id="PF13723">
    <property type="entry name" value="Ketoacyl-synt_2"/>
    <property type="match status" value="1"/>
</dbReference>
<reference evidence="2" key="1">
    <citation type="submission" date="2022-08" db="EMBL/GenBank/DDBJ databases">
        <title>Genomic Encyclopedia of Type Strains, Phase III (KMG-III): the genomes of soil and plant-associated and newly described type strains.</title>
        <authorList>
            <person name="Whitman W."/>
        </authorList>
    </citation>
    <scope>NUCLEOTIDE SEQUENCE</scope>
    <source>
        <strain evidence="2">HMT 1</strain>
    </source>
</reference>
<dbReference type="Proteomes" id="UP001204445">
    <property type="component" value="Unassembled WGS sequence"/>
</dbReference>
<accession>A0AAE3HKZ6</accession>
<sequence>MPSVELTLVDWYVWTDDPASNALHGEQLPAAELGKQLDAGMRRRQGLFGRATAQVIATAGADGASPSLVLASRHGDLQRTLKMIADIAAGESPSPTDFSMSVHNAPLGIAAIQWAINTPHSALAAGRDTLLAGLTEAVAQLQVQPDQPVLLVYTDLPLPDAYADNDPPDTCSCALALLLAAPGGPGVRLEFSAHADQSADVWPLRQALALARWLDEVNNDEDCLLLSGEHGGWQLRRVTTDA</sequence>
<proteinExistence type="predicted"/>
<gene>
    <name evidence="2" type="ORF">J2T55_000364</name>
</gene>
<comment type="caution">
    <text evidence="2">The sequence shown here is derived from an EMBL/GenBank/DDBJ whole genome shotgun (WGS) entry which is preliminary data.</text>
</comment>
<protein>
    <recommendedName>
        <fullName evidence="1">Beta-ketoacyl synthase-like N-terminal domain-containing protein</fullName>
    </recommendedName>
</protein>
<dbReference type="AlphaFoldDB" id="A0AAE3HKZ6"/>
<keyword evidence="3" id="KW-1185">Reference proteome</keyword>
<dbReference type="InterPro" id="IPR014030">
    <property type="entry name" value="Ketoacyl_synth_N"/>
</dbReference>
<dbReference type="EMBL" id="JANUCT010000002">
    <property type="protein sequence ID" value="MCS3902368.1"/>
    <property type="molecule type" value="Genomic_DNA"/>
</dbReference>
<evidence type="ECO:0000313" key="3">
    <source>
        <dbReference type="Proteomes" id="UP001204445"/>
    </source>
</evidence>
<feature type="domain" description="Beta-ketoacyl synthase-like N-terminal" evidence="1">
    <location>
        <begin position="11"/>
        <end position="199"/>
    </location>
</feature>